<dbReference type="STRING" id="1034345.GCA_000236865_00029"/>
<dbReference type="Proteomes" id="UP000253792">
    <property type="component" value="Unassembled WGS sequence"/>
</dbReference>
<dbReference type="OrthoDB" id="9808602at2"/>
<evidence type="ECO:0000313" key="5">
    <source>
        <dbReference type="Proteomes" id="UP000253792"/>
    </source>
</evidence>
<feature type="domain" description="Bacterial sugar transferase" evidence="3">
    <location>
        <begin position="7"/>
        <end position="187"/>
    </location>
</feature>
<keyword evidence="2" id="KW-0472">Membrane</keyword>
<dbReference type="RefSeq" id="WP_114621173.1">
    <property type="nucleotide sequence ID" value="NZ_CAJKON010000007.1"/>
</dbReference>
<evidence type="ECO:0000259" key="3">
    <source>
        <dbReference type="Pfam" id="PF02397"/>
    </source>
</evidence>
<dbReference type="InterPro" id="IPR003362">
    <property type="entry name" value="Bact_transf"/>
</dbReference>
<dbReference type="AlphaFoldDB" id="A0A369L8D3"/>
<keyword evidence="4" id="KW-0808">Transferase</keyword>
<keyword evidence="2" id="KW-1133">Transmembrane helix</keyword>
<sequence length="200" mass="22527">MYVRFGKRIWDIAIGLIALPFVLLIIAVLAPLIKLEDGGPVFYNAPRVGKDGVDFKMYKLRSMRVNAPDLIMEDGSTYNGADDPRMTKIGAFMRKTSLDEMPQFFNVLLGDMSVVGPRPDLRRETELYEGEEGLKLSVKPGITGYAAVYGRNSLPWKQRLSLDVYYVKHVSFLLDAKVFFRTFATVLGQEGIYVEEDGES</sequence>
<evidence type="ECO:0000313" key="4">
    <source>
        <dbReference type="EMBL" id="RDB54446.1"/>
    </source>
</evidence>
<keyword evidence="2" id="KW-0812">Transmembrane</keyword>
<evidence type="ECO:0000256" key="2">
    <source>
        <dbReference type="SAM" id="Phobius"/>
    </source>
</evidence>
<comment type="caution">
    <text evidence="4">The sequence shown here is derived from an EMBL/GenBank/DDBJ whole genome shotgun (WGS) entry which is preliminary data.</text>
</comment>
<accession>A0A369L8D3</accession>
<evidence type="ECO:0000256" key="1">
    <source>
        <dbReference type="ARBA" id="ARBA00006464"/>
    </source>
</evidence>
<organism evidence="4 5">
    <name type="scientific">Senegalimassilia anaerobia</name>
    <dbReference type="NCBI Taxonomy" id="1473216"/>
    <lineage>
        <taxon>Bacteria</taxon>
        <taxon>Bacillati</taxon>
        <taxon>Actinomycetota</taxon>
        <taxon>Coriobacteriia</taxon>
        <taxon>Coriobacteriales</taxon>
        <taxon>Coriobacteriaceae</taxon>
        <taxon>Senegalimassilia</taxon>
    </lineage>
</organism>
<dbReference type="Pfam" id="PF02397">
    <property type="entry name" value="Bac_transf"/>
    <property type="match status" value="1"/>
</dbReference>
<comment type="similarity">
    <text evidence="1">Belongs to the bacterial sugar transferase family.</text>
</comment>
<dbReference type="PANTHER" id="PTHR30576">
    <property type="entry name" value="COLANIC BIOSYNTHESIS UDP-GLUCOSE LIPID CARRIER TRANSFERASE"/>
    <property type="match status" value="1"/>
</dbReference>
<keyword evidence="5" id="KW-1185">Reference proteome</keyword>
<feature type="transmembrane region" description="Helical" evidence="2">
    <location>
        <begin position="12"/>
        <end position="33"/>
    </location>
</feature>
<dbReference type="PANTHER" id="PTHR30576:SF0">
    <property type="entry name" value="UNDECAPRENYL-PHOSPHATE N-ACETYLGALACTOSAMINYL 1-PHOSPHATE TRANSFERASE-RELATED"/>
    <property type="match status" value="1"/>
</dbReference>
<proteinExistence type="inferred from homology"/>
<gene>
    <name evidence="4" type="ORF">C1880_08900</name>
</gene>
<dbReference type="EMBL" id="PPTP01000009">
    <property type="protein sequence ID" value="RDB54446.1"/>
    <property type="molecule type" value="Genomic_DNA"/>
</dbReference>
<protein>
    <submittedName>
        <fullName evidence="4">Sugar transferase</fullName>
    </submittedName>
</protein>
<dbReference type="GO" id="GO:0016780">
    <property type="term" value="F:phosphotransferase activity, for other substituted phosphate groups"/>
    <property type="evidence" value="ECO:0007669"/>
    <property type="project" value="TreeGrafter"/>
</dbReference>
<name>A0A369L8D3_9ACTN</name>
<reference evidence="4 5" key="1">
    <citation type="journal article" date="2018" name="Elife">
        <title>Discovery and characterization of a prevalent human gut bacterial enzyme sufficient for the inactivation of a family of plant toxins.</title>
        <authorList>
            <person name="Koppel N."/>
            <person name="Bisanz J.E."/>
            <person name="Pandelia M.E."/>
            <person name="Turnbaugh P.J."/>
            <person name="Balskus E.P."/>
        </authorList>
    </citation>
    <scope>NUCLEOTIDE SEQUENCE [LARGE SCALE GENOMIC DNA]</scope>
    <source>
        <strain evidence="5">anaerobia AP69FAA</strain>
    </source>
</reference>